<comment type="caution">
    <text evidence="1">The sequence shown here is derived from an EMBL/GenBank/DDBJ whole genome shotgun (WGS) entry which is preliminary data.</text>
</comment>
<accession>A0A8H6VXN3</accession>
<dbReference type="EMBL" id="JACAZF010000009">
    <property type="protein sequence ID" value="KAF7295681.1"/>
    <property type="molecule type" value="Genomic_DNA"/>
</dbReference>
<evidence type="ECO:0000313" key="2">
    <source>
        <dbReference type="Proteomes" id="UP000636479"/>
    </source>
</evidence>
<protein>
    <submittedName>
        <fullName evidence="1">Uncharacterized protein</fullName>
    </submittedName>
</protein>
<keyword evidence="2" id="KW-1185">Reference proteome</keyword>
<reference evidence="1" key="1">
    <citation type="submission" date="2020-05" db="EMBL/GenBank/DDBJ databases">
        <title>Mycena genomes resolve the evolution of fungal bioluminescence.</title>
        <authorList>
            <person name="Tsai I.J."/>
        </authorList>
    </citation>
    <scope>NUCLEOTIDE SEQUENCE</scope>
    <source>
        <strain evidence="1">171206Taipei</strain>
    </source>
</reference>
<dbReference type="GeneID" id="59350166"/>
<organism evidence="1 2">
    <name type="scientific">Mycena indigotica</name>
    <dbReference type="NCBI Taxonomy" id="2126181"/>
    <lineage>
        <taxon>Eukaryota</taxon>
        <taxon>Fungi</taxon>
        <taxon>Dikarya</taxon>
        <taxon>Basidiomycota</taxon>
        <taxon>Agaricomycotina</taxon>
        <taxon>Agaricomycetes</taxon>
        <taxon>Agaricomycetidae</taxon>
        <taxon>Agaricales</taxon>
        <taxon>Marasmiineae</taxon>
        <taxon>Mycenaceae</taxon>
        <taxon>Mycena</taxon>
    </lineage>
</organism>
<dbReference type="Proteomes" id="UP000636479">
    <property type="component" value="Unassembled WGS sequence"/>
</dbReference>
<sequence>MNPNPMAAAAVLRGLALLLQGPELDRKALEKGMWERMKEFASRIPGSDKRWDEAEEQGLLDVDKTIEIGKEYCQRKKMPLTVEAILEVHAYRVSVIERGPNADLSDANAANFPIR</sequence>
<dbReference type="AlphaFoldDB" id="A0A8H6VXN3"/>
<gene>
    <name evidence="1" type="ORF">MIND_01108400</name>
</gene>
<dbReference type="RefSeq" id="XP_037217044.1">
    <property type="nucleotide sequence ID" value="XM_037367650.1"/>
</dbReference>
<proteinExistence type="predicted"/>
<name>A0A8H6VXN3_9AGAR</name>
<evidence type="ECO:0000313" key="1">
    <source>
        <dbReference type="EMBL" id="KAF7295681.1"/>
    </source>
</evidence>